<dbReference type="EMBL" id="VLYX01000007">
    <property type="protein sequence ID" value="MDR4326180.1"/>
    <property type="molecule type" value="Genomic_DNA"/>
</dbReference>
<evidence type="ECO:0000313" key="2">
    <source>
        <dbReference type="EMBL" id="PHE89307.1"/>
    </source>
</evidence>
<gene>
    <name evidence="2" type="ORF">COF81_25475</name>
    <name evidence="1" type="ORF">FOS08_09515</name>
</gene>
<reference evidence="1" key="2">
    <citation type="submission" date="2019-07" db="EMBL/GenBank/DDBJ databases">
        <title>Phylogenomic Reclassification of ATCC Bacillus Strains and Various Taxa within the Genus Bacillus.</title>
        <authorList>
            <person name="Riojas M.A."/>
            <person name="Frank A.M."/>
            <person name="Fenn S.L."/>
            <person name="King S.P."/>
            <person name="Brower S.M."/>
            <person name="Hazbon M.H."/>
        </authorList>
    </citation>
    <scope>NUCLEOTIDE SEQUENCE</scope>
    <source>
        <strain evidence="1">NR-12239</strain>
    </source>
</reference>
<reference evidence="2 3" key="1">
    <citation type="submission" date="2017-09" db="EMBL/GenBank/DDBJ databases">
        <title>Large-scale bioinformatics analysis of Bacillus genomes uncovers conserved roles of natural products in bacterial physiology.</title>
        <authorList>
            <consortium name="Agbiome Team Llc"/>
            <person name="Bleich R.M."/>
            <person name="Grubbs K.J."/>
            <person name="Santa Maria K.C."/>
            <person name="Allen S.E."/>
            <person name="Farag S."/>
            <person name="Shank E.A."/>
            <person name="Bowers A."/>
        </authorList>
    </citation>
    <scope>NUCLEOTIDE SEQUENCE [LARGE SCALE GENOMIC DNA]</scope>
    <source>
        <strain evidence="2 3">AFS037265</strain>
    </source>
</reference>
<comment type="caution">
    <text evidence="1">The sequence shown here is derived from an EMBL/GenBank/DDBJ whole genome shotgun (WGS) entry which is preliminary data.</text>
</comment>
<accession>A0AAJ1YYN3</accession>
<evidence type="ECO:0000313" key="4">
    <source>
        <dbReference type="Proteomes" id="UP001248134"/>
    </source>
</evidence>
<dbReference type="Proteomes" id="UP001248134">
    <property type="component" value="Unassembled WGS sequence"/>
</dbReference>
<proteinExistence type="predicted"/>
<sequence length="157" mass="18510">MNKVLQDKGVHSKRTGFYTMESIIRRGNMEYKGMASLWLGTSQSFQHLQEYVDMEYTEDGDSIDSKFGVNFGFGYYDEDQIEIMFYEEPKIHIEEILLDFSYSEVIIPRFKDLMKKVNVEDRMNSAIVLYDFQYDAEKVEDTYEGLEFIFIGAVPYN</sequence>
<name>A0AAJ1YYN3_9BACI</name>
<protein>
    <submittedName>
        <fullName evidence="1">Uncharacterized protein</fullName>
    </submittedName>
</protein>
<dbReference type="AlphaFoldDB" id="A0AAJ1YYN3"/>
<dbReference type="EMBL" id="NUTL01000137">
    <property type="protein sequence ID" value="PHE89307.1"/>
    <property type="molecule type" value="Genomic_DNA"/>
</dbReference>
<dbReference type="Pfam" id="PF14112">
    <property type="entry name" value="DUF4284"/>
    <property type="match status" value="1"/>
</dbReference>
<evidence type="ECO:0000313" key="1">
    <source>
        <dbReference type="EMBL" id="MDR4326180.1"/>
    </source>
</evidence>
<organism evidence="1 4">
    <name type="scientific">Bacillus pseudomycoides</name>
    <dbReference type="NCBI Taxonomy" id="64104"/>
    <lineage>
        <taxon>Bacteria</taxon>
        <taxon>Bacillati</taxon>
        <taxon>Bacillota</taxon>
        <taxon>Bacilli</taxon>
        <taxon>Bacillales</taxon>
        <taxon>Bacillaceae</taxon>
        <taxon>Bacillus</taxon>
        <taxon>Bacillus cereus group</taxon>
    </lineage>
</organism>
<evidence type="ECO:0000313" key="3">
    <source>
        <dbReference type="Proteomes" id="UP000221918"/>
    </source>
</evidence>
<dbReference type="Proteomes" id="UP000221918">
    <property type="component" value="Unassembled WGS sequence"/>
</dbReference>
<dbReference type="InterPro" id="IPR025560">
    <property type="entry name" value="Imm22"/>
</dbReference>